<feature type="transmembrane region" description="Helical" evidence="6">
    <location>
        <begin position="405"/>
        <end position="430"/>
    </location>
</feature>
<evidence type="ECO:0000256" key="4">
    <source>
        <dbReference type="ARBA" id="ARBA00023136"/>
    </source>
</evidence>
<feature type="compositionally biased region" description="Polar residues" evidence="5">
    <location>
        <begin position="488"/>
        <end position="502"/>
    </location>
</feature>
<feature type="transmembrane region" description="Helical" evidence="6">
    <location>
        <begin position="112"/>
        <end position="131"/>
    </location>
</feature>
<feature type="transmembrane region" description="Helical" evidence="6">
    <location>
        <begin position="57"/>
        <end position="77"/>
    </location>
</feature>
<dbReference type="EMBL" id="DAKRPA010000275">
    <property type="protein sequence ID" value="DAZ94010.1"/>
    <property type="molecule type" value="Genomic_DNA"/>
</dbReference>
<dbReference type="Gene3D" id="1.20.1740.10">
    <property type="entry name" value="Amino acid/polyamine transporter I"/>
    <property type="match status" value="1"/>
</dbReference>
<organism evidence="8 9">
    <name type="scientific">Lagenidium giganteum</name>
    <dbReference type="NCBI Taxonomy" id="4803"/>
    <lineage>
        <taxon>Eukaryota</taxon>
        <taxon>Sar</taxon>
        <taxon>Stramenopiles</taxon>
        <taxon>Oomycota</taxon>
        <taxon>Peronosporomycetes</taxon>
        <taxon>Pythiales</taxon>
        <taxon>Pythiaceae</taxon>
    </lineage>
</organism>
<feature type="transmembrane region" description="Helical" evidence="6">
    <location>
        <begin position="84"/>
        <end position="106"/>
    </location>
</feature>
<keyword evidence="3 6" id="KW-1133">Transmembrane helix</keyword>
<dbReference type="InterPro" id="IPR004841">
    <property type="entry name" value="AA-permease/SLC12A_dom"/>
</dbReference>
<dbReference type="InterPro" id="IPR050367">
    <property type="entry name" value="APC_superfamily"/>
</dbReference>
<dbReference type="Pfam" id="PF00324">
    <property type="entry name" value="AA_permease"/>
    <property type="match status" value="1"/>
</dbReference>
<comment type="subcellular location">
    <subcellularLocation>
        <location evidence="1">Membrane</location>
        <topology evidence="1">Multi-pass membrane protein</topology>
    </subcellularLocation>
</comment>
<evidence type="ECO:0000313" key="9">
    <source>
        <dbReference type="Proteomes" id="UP001146120"/>
    </source>
</evidence>
<keyword evidence="9" id="KW-1185">Reference proteome</keyword>
<evidence type="ECO:0000313" key="8">
    <source>
        <dbReference type="EMBL" id="DAZ94010.1"/>
    </source>
</evidence>
<name>A0AAV2YFX2_9STRA</name>
<dbReference type="GO" id="GO:0055085">
    <property type="term" value="P:transmembrane transport"/>
    <property type="evidence" value="ECO:0007669"/>
    <property type="project" value="InterPro"/>
</dbReference>
<feature type="transmembrane region" description="Helical" evidence="6">
    <location>
        <begin position="143"/>
        <end position="161"/>
    </location>
</feature>
<dbReference type="PIRSF" id="PIRSF006060">
    <property type="entry name" value="AA_transporter"/>
    <property type="match status" value="1"/>
</dbReference>
<feature type="region of interest" description="Disordered" evidence="5">
    <location>
        <begin position="487"/>
        <end position="529"/>
    </location>
</feature>
<gene>
    <name evidence="8" type="ORF">N0F65_001621</name>
</gene>
<evidence type="ECO:0000256" key="5">
    <source>
        <dbReference type="SAM" id="MobiDB-lite"/>
    </source>
</evidence>
<dbReference type="PANTHER" id="PTHR42770:SF7">
    <property type="entry name" value="MEMBRANE PROTEIN"/>
    <property type="match status" value="1"/>
</dbReference>
<dbReference type="PANTHER" id="PTHR42770">
    <property type="entry name" value="AMINO ACID TRANSPORTER-RELATED"/>
    <property type="match status" value="1"/>
</dbReference>
<feature type="transmembrane region" description="Helical" evidence="6">
    <location>
        <begin position="343"/>
        <end position="364"/>
    </location>
</feature>
<feature type="transmembrane region" description="Helical" evidence="6">
    <location>
        <begin position="167"/>
        <end position="189"/>
    </location>
</feature>
<dbReference type="Proteomes" id="UP001146120">
    <property type="component" value="Unassembled WGS sequence"/>
</dbReference>
<feature type="transmembrane region" description="Helical" evidence="6">
    <location>
        <begin position="286"/>
        <end position="316"/>
    </location>
</feature>
<evidence type="ECO:0000259" key="7">
    <source>
        <dbReference type="Pfam" id="PF00324"/>
    </source>
</evidence>
<comment type="caution">
    <text evidence="8">The sequence shown here is derived from an EMBL/GenBank/DDBJ whole genome shotgun (WGS) entry which is preliminary data.</text>
</comment>
<feature type="transmembrane region" description="Helical" evidence="6">
    <location>
        <begin position="370"/>
        <end position="393"/>
    </location>
</feature>
<evidence type="ECO:0000256" key="1">
    <source>
        <dbReference type="ARBA" id="ARBA00004141"/>
    </source>
</evidence>
<evidence type="ECO:0000256" key="3">
    <source>
        <dbReference type="ARBA" id="ARBA00022989"/>
    </source>
</evidence>
<accession>A0AAV2YFX2</accession>
<dbReference type="GO" id="GO:0016020">
    <property type="term" value="C:membrane"/>
    <property type="evidence" value="ECO:0007669"/>
    <property type="project" value="UniProtKB-SubCell"/>
</dbReference>
<keyword evidence="4 6" id="KW-0472">Membrane</keyword>
<dbReference type="AlphaFoldDB" id="A0AAV2YFX2"/>
<reference evidence="8" key="1">
    <citation type="submission" date="2022-11" db="EMBL/GenBank/DDBJ databases">
        <authorList>
            <person name="Morgan W.R."/>
            <person name="Tartar A."/>
        </authorList>
    </citation>
    <scope>NUCLEOTIDE SEQUENCE</scope>
    <source>
        <strain evidence="8">ARSEF 373</strain>
    </source>
</reference>
<sequence>MKSATAIAPFNGPTHAFRTVRPPSIYVPGRSDVWLLGITTVIGGQYFSWNIGFSAGVYGYLIAYLLVGMAYVCFCCCTAEITGALPFAGGAYGLSRCTLGFFPAFLIGCCEAFEYIACVATTMISLAGLIVTMVPDLKGSEPWLWLLLYGSILLIQIRGQTPFWTCNFIIGVMSIGILVIYCIGCLPFVNIKKEALEDDTQLFIDGVRSFLKAFPFAAWFFTGVECLNLASNDVDHPKVTIPRAQVACVSTLFLTGIMTFFTTVSIPTDGGIPAIASAAAPLNKGFLMMFNISSAVATLLSVPATYGVAFGFVWGYSKLIHSMASSKLIPPVFATTNKRYNTYHVAVIAGAVVGYCVCLVVYFQSEVASYVFSVCLMFAFMSYTGQCIGYISLKVNYRKLEKSKFQSPFGIVGAVYAIIIWVLGIISIAFFQDSNYIELASFLVIIIGVTIFYHVYSRRRQVFSDEENKVLLVAHVMKFNKKIKRRSSFSSTKNSAMPSSRGSVPRAAQRTGNSVREISHGYDAEAEQV</sequence>
<protein>
    <recommendedName>
        <fullName evidence="7">Amino acid permease/ SLC12A domain-containing protein</fullName>
    </recommendedName>
</protein>
<evidence type="ECO:0000256" key="6">
    <source>
        <dbReference type="SAM" id="Phobius"/>
    </source>
</evidence>
<feature type="transmembrane region" description="Helical" evidence="6">
    <location>
        <begin position="246"/>
        <end position="266"/>
    </location>
</feature>
<proteinExistence type="predicted"/>
<feature type="transmembrane region" description="Helical" evidence="6">
    <location>
        <begin position="436"/>
        <end position="456"/>
    </location>
</feature>
<keyword evidence="2 6" id="KW-0812">Transmembrane</keyword>
<reference evidence="8" key="2">
    <citation type="journal article" date="2023" name="Microbiol Resour">
        <title>Decontamination and Annotation of the Draft Genome Sequence of the Oomycete Lagenidium giganteum ARSEF 373.</title>
        <authorList>
            <person name="Morgan W.R."/>
            <person name="Tartar A."/>
        </authorList>
    </citation>
    <scope>NUCLEOTIDE SEQUENCE</scope>
    <source>
        <strain evidence="8">ARSEF 373</strain>
    </source>
</reference>
<evidence type="ECO:0000256" key="2">
    <source>
        <dbReference type="ARBA" id="ARBA00022692"/>
    </source>
</evidence>
<feature type="domain" description="Amino acid permease/ SLC12A" evidence="7">
    <location>
        <begin position="50"/>
        <end position="454"/>
    </location>
</feature>